<feature type="signal peptide" evidence="1">
    <location>
        <begin position="1"/>
        <end position="27"/>
    </location>
</feature>
<proteinExistence type="predicted"/>
<reference evidence="4" key="1">
    <citation type="journal article" date="2018" name="Nat. Plants">
        <title>Whole-genome landscape of Medicago truncatula symbiotic genes.</title>
        <authorList>
            <person name="Pecrix Y."/>
            <person name="Staton S.E."/>
            <person name="Sallet E."/>
            <person name="Lelandais-Briere C."/>
            <person name="Moreau S."/>
            <person name="Carrere S."/>
            <person name="Blein T."/>
            <person name="Jardinaud M.F."/>
            <person name="Latrasse D."/>
            <person name="Zouine M."/>
            <person name="Zahm M."/>
            <person name="Kreplak J."/>
            <person name="Mayjonade B."/>
            <person name="Satge C."/>
            <person name="Perez M."/>
            <person name="Cauet S."/>
            <person name="Marande W."/>
            <person name="Chantry-Darmon C."/>
            <person name="Lopez-Roques C."/>
            <person name="Bouchez O."/>
            <person name="Berard A."/>
            <person name="Debelle F."/>
            <person name="Munos S."/>
            <person name="Bendahmane A."/>
            <person name="Berges H."/>
            <person name="Niebel A."/>
            <person name="Buitink J."/>
            <person name="Frugier F."/>
            <person name="Benhamed M."/>
            <person name="Crespi M."/>
            <person name="Gouzy J."/>
            <person name="Gamas P."/>
        </authorList>
    </citation>
    <scope>NUCLEOTIDE SEQUENCE [LARGE SCALE GENOMIC DNA]</scope>
    <source>
        <strain evidence="4">cv. Jemalong A17</strain>
    </source>
</reference>
<dbReference type="InterPro" id="IPR009810">
    <property type="entry name" value="Nodulin_late_dom"/>
</dbReference>
<dbReference type="Pfam" id="PF07127">
    <property type="entry name" value="Nodulin_late"/>
    <property type="match status" value="1"/>
</dbReference>
<keyword evidence="1" id="KW-0732">Signal</keyword>
<evidence type="ECO:0000313" key="4">
    <source>
        <dbReference type="Proteomes" id="UP000265566"/>
    </source>
</evidence>
<protein>
    <submittedName>
        <fullName evidence="3">Putative Late nodulin</fullName>
    </submittedName>
</protein>
<name>A0A396GZQ3_MEDTR</name>
<gene>
    <name evidence="3" type="ORF">MtrunA17_Chr7g0215841</name>
</gene>
<dbReference type="EMBL" id="PSQE01000007">
    <property type="protein sequence ID" value="RHN44117.1"/>
    <property type="molecule type" value="Genomic_DNA"/>
</dbReference>
<sequence>MENMARNLKFIYVMVLFLALFFVLTNGDSFRGCNKDTDCPEKFCSSPDVVRCIYIECYCI</sequence>
<evidence type="ECO:0000259" key="2">
    <source>
        <dbReference type="Pfam" id="PF07127"/>
    </source>
</evidence>
<feature type="domain" description="Late nodulin" evidence="2">
    <location>
        <begin position="4"/>
        <end position="58"/>
    </location>
</feature>
<dbReference type="AlphaFoldDB" id="A0A396GZQ3"/>
<evidence type="ECO:0000256" key="1">
    <source>
        <dbReference type="SAM" id="SignalP"/>
    </source>
</evidence>
<evidence type="ECO:0000313" key="3">
    <source>
        <dbReference type="EMBL" id="RHN44117.1"/>
    </source>
</evidence>
<comment type="caution">
    <text evidence="3">The sequence shown here is derived from an EMBL/GenBank/DDBJ whole genome shotgun (WGS) entry which is preliminary data.</text>
</comment>
<organism evidence="3 4">
    <name type="scientific">Medicago truncatula</name>
    <name type="common">Barrel medic</name>
    <name type="synonym">Medicago tribuloides</name>
    <dbReference type="NCBI Taxonomy" id="3880"/>
    <lineage>
        <taxon>Eukaryota</taxon>
        <taxon>Viridiplantae</taxon>
        <taxon>Streptophyta</taxon>
        <taxon>Embryophyta</taxon>
        <taxon>Tracheophyta</taxon>
        <taxon>Spermatophyta</taxon>
        <taxon>Magnoliopsida</taxon>
        <taxon>eudicotyledons</taxon>
        <taxon>Gunneridae</taxon>
        <taxon>Pentapetalae</taxon>
        <taxon>rosids</taxon>
        <taxon>fabids</taxon>
        <taxon>Fabales</taxon>
        <taxon>Fabaceae</taxon>
        <taxon>Papilionoideae</taxon>
        <taxon>50 kb inversion clade</taxon>
        <taxon>NPAAA clade</taxon>
        <taxon>Hologalegina</taxon>
        <taxon>IRL clade</taxon>
        <taxon>Trifolieae</taxon>
        <taxon>Medicago</taxon>
    </lineage>
</organism>
<dbReference type="Gramene" id="rna38176">
    <property type="protein sequence ID" value="RHN44117.1"/>
    <property type="gene ID" value="gene38176"/>
</dbReference>
<dbReference type="Proteomes" id="UP000265566">
    <property type="component" value="Chromosome 7"/>
</dbReference>
<feature type="chain" id="PRO_5017351281" evidence="1">
    <location>
        <begin position="28"/>
        <end position="60"/>
    </location>
</feature>
<dbReference type="GO" id="GO:0046872">
    <property type="term" value="F:metal ion binding"/>
    <property type="evidence" value="ECO:0007669"/>
    <property type="project" value="InterPro"/>
</dbReference>
<accession>A0A396GZQ3</accession>